<dbReference type="Proteomes" id="UP000075809">
    <property type="component" value="Unassembled WGS sequence"/>
</dbReference>
<protein>
    <submittedName>
        <fullName evidence="2">Uncharacterized protein</fullName>
    </submittedName>
</protein>
<dbReference type="EMBL" id="KQ982055">
    <property type="protein sequence ID" value="KYQ60589.1"/>
    <property type="molecule type" value="Genomic_DNA"/>
</dbReference>
<evidence type="ECO:0000256" key="1">
    <source>
        <dbReference type="SAM" id="Phobius"/>
    </source>
</evidence>
<feature type="transmembrane region" description="Helical" evidence="1">
    <location>
        <begin position="23"/>
        <end position="44"/>
    </location>
</feature>
<gene>
    <name evidence="2" type="ORF">ALC60_00349</name>
</gene>
<keyword evidence="1" id="KW-0472">Membrane</keyword>
<keyword evidence="1" id="KW-0812">Transmembrane</keyword>
<proteinExistence type="predicted"/>
<name>A0A151XJM4_9HYME</name>
<evidence type="ECO:0000313" key="3">
    <source>
        <dbReference type="Proteomes" id="UP000075809"/>
    </source>
</evidence>
<dbReference type="AlphaFoldDB" id="A0A151XJM4"/>
<dbReference type="PANTHER" id="PTHR33053">
    <property type="entry name" value="PROTEIN, PUTATIVE-RELATED"/>
    <property type="match status" value="1"/>
</dbReference>
<dbReference type="STRING" id="64791.A0A151XJM4"/>
<reference evidence="2 3" key="1">
    <citation type="submission" date="2015-09" db="EMBL/GenBank/DDBJ databases">
        <title>Trachymyrmex zeteki WGS genome.</title>
        <authorList>
            <person name="Nygaard S."/>
            <person name="Hu H."/>
            <person name="Boomsma J."/>
            <person name="Zhang G."/>
        </authorList>
    </citation>
    <scope>NUCLEOTIDE SEQUENCE [LARGE SCALE GENOMIC DNA]</scope>
    <source>
        <strain evidence="2">Tzet28-1</strain>
        <tissue evidence="2">Whole body</tissue>
    </source>
</reference>
<sequence>MKNVGSDNNIIDNQEDDQFIKDIASWAITFNIFHIALLALLVILRKYTHYLFPKDPRTLLKTPRHTAVIEMGLGQYCHFGLRNALEKMLDEYNKVLGRMPISLDIFINIDGLPIPKSSNSALWPILCSDTVLKSVFIVGAYYGQTKPQCNNDFLRHFVDEAILLINTELFYNGIKVKINFHGLICDAPARAFILSIKNHTGYNSCTRCTITGEYLDGRMCFPTTKIVDALRTDEDFANNKYDDFQTGETILKQIPNFGLVSSVVIDYMHLICLGVVKKLILLWVQGPRTVKLSQQLLNQISGVLLNLQNTKFMSHNLHTLLHICSDVQKYGPVDNFSAFRFENIKKMIRKNEKPLQQLSRRYSELNNFNMPIKKTIIKNNNEICFEKVHSNGPLIDDYNFSSEYKILRTKTYTIHSNSASNNCISLENGTVVSVLNLVKRSDNTKFIIGKKLKVVKDLYSDPVYPCTSKELGVQVMREDTAVCLWPCENIRNKMWKMPYDQNQFVVFPVIHT</sequence>
<dbReference type="PANTHER" id="PTHR33053:SF24">
    <property type="entry name" value="TRANSPOSASE DOMAIN-CONTAINING PROTEIN"/>
    <property type="match status" value="1"/>
</dbReference>
<accession>A0A151XJM4</accession>
<organism evidence="2 3">
    <name type="scientific">Mycetomoellerius zeteki</name>
    <dbReference type="NCBI Taxonomy" id="64791"/>
    <lineage>
        <taxon>Eukaryota</taxon>
        <taxon>Metazoa</taxon>
        <taxon>Ecdysozoa</taxon>
        <taxon>Arthropoda</taxon>
        <taxon>Hexapoda</taxon>
        <taxon>Insecta</taxon>
        <taxon>Pterygota</taxon>
        <taxon>Neoptera</taxon>
        <taxon>Endopterygota</taxon>
        <taxon>Hymenoptera</taxon>
        <taxon>Apocrita</taxon>
        <taxon>Aculeata</taxon>
        <taxon>Formicoidea</taxon>
        <taxon>Formicidae</taxon>
        <taxon>Myrmicinae</taxon>
        <taxon>Mycetomoellerius</taxon>
    </lineage>
</organism>
<keyword evidence="3" id="KW-1185">Reference proteome</keyword>
<evidence type="ECO:0000313" key="2">
    <source>
        <dbReference type="EMBL" id="KYQ60589.1"/>
    </source>
</evidence>
<keyword evidence="1" id="KW-1133">Transmembrane helix</keyword>